<dbReference type="Proteomes" id="UP000671908">
    <property type="component" value="Chromosome"/>
</dbReference>
<dbReference type="Pfam" id="PF20250">
    <property type="entry name" value="FapA_N"/>
    <property type="match status" value="1"/>
</dbReference>
<keyword evidence="4" id="KW-1185">Reference proteome</keyword>
<reference evidence="3 4" key="1">
    <citation type="journal article" date="2021" name="Microbiol. Resour. Announc.">
        <title>Complete Genome Sequences of Three Human Oral Treponema parvum Isolates.</title>
        <authorList>
            <person name="Zeng H."/>
            <person name="Watt R.M."/>
        </authorList>
    </citation>
    <scope>NUCLEOTIDE SEQUENCE [LARGE SCALE GENOMIC DNA]</scope>
    <source>
        <strain evidence="3 4">ATCC 700770</strain>
    </source>
</reference>
<dbReference type="Gene3D" id="3.30.30.80">
    <property type="entry name" value="probable RNA-binding protein from clostridium symbiosum atcc 14940"/>
    <property type="match status" value="1"/>
</dbReference>
<organism evidence="3 4">
    <name type="scientific">Treponema parvum</name>
    <dbReference type="NCBI Taxonomy" id="138851"/>
    <lineage>
        <taxon>Bacteria</taxon>
        <taxon>Pseudomonadati</taxon>
        <taxon>Spirochaetota</taxon>
        <taxon>Spirochaetia</taxon>
        <taxon>Spirochaetales</taxon>
        <taxon>Treponemataceae</taxon>
        <taxon>Treponema</taxon>
    </lineage>
</organism>
<dbReference type="EMBL" id="CP054142">
    <property type="protein sequence ID" value="QTQ14097.1"/>
    <property type="molecule type" value="Genomic_DNA"/>
</dbReference>
<keyword evidence="1" id="KW-0175">Coiled coil</keyword>
<dbReference type="InterPro" id="IPR005646">
    <property type="entry name" value="FapA"/>
</dbReference>
<dbReference type="InterPro" id="IPR038247">
    <property type="entry name" value="Jag_N_dom_sf"/>
</dbReference>
<name>A0A975IER4_9SPIR</name>
<dbReference type="PANTHER" id="PTHR38032:SF1">
    <property type="entry name" value="RNA-BINDING PROTEIN KHPB N-TERMINAL DOMAIN-CONTAINING PROTEIN"/>
    <property type="match status" value="1"/>
</dbReference>
<dbReference type="SMART" id="SM01245">
    <property type="entry name" value="Jag_N"/>
    <property type="match status" value="1"/>
</dbReference>
<dbReference type="KEGG" id="tpav:HRQ91_06285"/>
<evidence type="ECO:0000256" key="1">
    <source>
        <dbReference type="SAM" id="Coils"/>
    </source>
</evidence>
<protein>
    <submittedName>
        <fullName evidence="3">FapA family protein</fullName>
    </submittedName>
</protein>
<sequence length="655" mass="71808">MITLDAIRRDMKTQLKVDKELQSVDVNADTLEDALADAAIQLDLTASNLEYEVVEKGSQGVWGISKRPWKIRVYQSAKSVSNKKDQTSGAINISDELSQEHKSVNKDGMFYVRRFTNGLNLKVTLPEGEGTPAALKDILASLKRSDTTSIDENLIRTLVKDGTGGEYVKVGTFAHTRVGDALVVIEISNDEMHANLTATAPAVGGCDISADQIENALVTQGVVIELDVDRINDFVDNPIYNTEYEIMSGIFPVDGRDAYIAYQFETDPTKLRAKEDAAGQMNFKELNKIQNVVAGQPLAQKMLAEKGKAGKTLYGRYLEAKNGKDISLPLGKNVSVDSDGCTILSNINGQVLLVNDKINVEPVLELDGINIKTGNITFLGSVIVKGSVDDGFSVKASGNIEISGTVGKSNIEADGNIIVSQGVFGHDEGSIVTGGSLWAKFIQATKVEAAEYVMVSDSIMNSNVTAMKRIILRGKKAQITGGHLFATEEICARNIGSPGGTETILEVGFDPKAKQRLKDLQGMQALLMKELEENELDLSTLENQKKIRRTLPKDKEENLAKLKDRHTEITEESAKISEEIQDIQNRLRELKVMGKVKAEGTVYSGVKIYVRDVLDEVRANIKNVTFYFENNFVRRGKYEPPNIDDIKGPDGYSTY</sequence>
<dbReference type="InterPro" id="IPR032782">
    <property type="entry name" value="KhpB_N"/>
</dbReference>
<evidence type="ECO:0000259" key="2">
    <source>
        <dbReference type="SMART" id="SM01245"/>
    </source>
</evidence>
<feature type="coiled-coil region" evidence="1">
    <location>
        <begin position="524"/>
        <end position="593"/>
    </location>
</feature>
<feature type="domain" description="RNA-binding protein KhpB N-terminal" evidence="2">
    <location>
        <begin position="25"/>
        <end position="76"/>
    </location>
</feature>
<dbReference type="Pfam" id="PF14804">
    <property type="entry name" value="Jag_N"/>
    <property type="match status" value="1"/>
</dbReference>
<dbReference type="RefSeq" id="WP_210118788.1">
    <property type="nucleotide sequence ID" value="NZ_CP054142.1"/>
</dbReference>
<proteinExistence type="predicted"/>
<dbReference type="InterPro" id="IPR046865">
    <property type="entry name" value="FapA_b_solenoid"/>
</dbReference>
<gene>
    <name evidence="3" type="ORF">HRQ91_06285</name>
</gene>
<accession>A0A975IER4</accession>
<dbReference type="InterPro" id="IPR046866">
    <property type="entry name" value="FapA_N"/>
</dbReference>
<dbReference type="PANTHER" id="PTHR38032">
    <property type="entry name" value="POLYMERASE-RELATED"/>
    <property type="match status" value="1"/>
</dbReference>
<evidence type="ECO:0000313" key="3">
    <source>
        <dbReference type="EMBL" id="QTQ14097.1"/>
    </source>
</evidence>
<dbReference type="AlphaFoldDB" id="A0A975IER4"/>
<evidence type="ECO:0000313" key="4">
    <source>
        <dbReference type="Proteomes" id="UP000671908"/>
    </source>
</evidence>
<dbReference type="Pfam" id="PF03961">
    <property type="entry name" value="FapA"/>
    <property type="match status" value="1"/>
</dbReference>